<proteinExistence type="predicted"/>
<accession>X8IZQ8</accession>
<dbReference type="InterPro" id="IPR011009">
    <property type="entry name" value="Kinase-like_dom_sf"/>
</dbReference>
<dbReference type="InterPro" id="IPR008271">
    <property type="entry name" value="Ser/Thr_kinase_AS"/>
</dbReference>
<evidence type="ECO:0000313" key="3">
    <source>
        <dbReference type="Proteomes" id="UP000030108"/>
    </source>
</evidence>
<dbReference type="PRINTS" id="PR00109">
    <property type="entry name" value="TYRKINASE"/>
</dbReference>
<dbReference type="PROSITE" id="PS50011">
    <property type="entry name" value="PROTEIN_KINASE_DOM"/>
    <property type="match status" value="1"/>
</dbReference>
<evidence type="ECO:0000259" key="1">
    <source>
        <dbReference type="PROSITE" id="PS50011"/>
    </source>
</evidence>
<dbReference type="InterPro" id="IPR051681">
    <property type="entry name" value="Ser/Thr_Kinases-Pseudokinases"/>
</dbReference>
<dbReference type="Pfam" id="PF07714">
    <property type="entry name" value="PK_Tyr_Ser-Thr"/>
    <property type="match status" value="1"/>
</dbReference>
<dbReference type="SUPFAM" id="SSF56112">
    <property type="entry name" value="Protein kinase-like (PK-like)"/>
    <property type="match status" value="1"/>
</dbReference>
<keyword evidence="2" id="KW-0418">Kinase</keyword>
<feature type="domain" description="Protein kinase" evidence="1">
    <location>
        <begin position="1"/>
        <end position="212"/>
    </location>
</feature>
<dbReference type="PROSITE" id="PS00108">
    <property type="entry name" value="PROTEIN_KINASE_ST"/>
    <property type="match status" value="1"/>
</dbReference>
<name>X8IZQ8_9AGAM</name>
<dbReference type="InterPro" id="IPR001245">
    <property type="entry name" value="Ser-Thr/Tyr_kinase_cat_dom"/>
</dbReference>
<gene>
    <name evidence="2" type="ORF">RSOL_095190</name>
</gene>
<evidence type="ECO:0000313" key="2">
    <source>
        <dbReference type="EMBL" id="EUC55167.1"/>
    </source>
</evidence>
<protein>
    <submittedName>
        <fullName evidence="2">Tyrosine kinase catalytic domain protein</fullName>
    </submittedName>
</protein>
<reference evidence="3" key="1">
    <citation type="journal article" date="2014" name="Genome Announc.">
        <title>Draft genome sequence of the plant-pathogenic soil fungus Rhizoctonia solani anastomosis group 3 strain Rhs1AP.</title>
        <authorList>
            <person name="Cubeta M.A."/>
            <person name="Thomas E."/>
            <person name="Dean R.A."/>
            <person name="Jabaji S."/>
            <person name="Neate S.M."/>
            <person name="Tavantzis S."/>
            <person name="Toda T."/>
            <person name="Vilgalys R."/>
            <person name="Bharathan N."/>
            <person name="Fedorova-Abrams N."/>
            <person name="Pakala S.B."/>
            <person name="Pakala S.M."/>
            <person name="Zafar N."/>
            <person name="Joardar V."/>
            <person name="Losada L."/>
            <person name="Nierman W.C."/>
        </authorList>
    </citation>
    <scope>NUCLEOTIDE SEQUENCE [LARGE SCALE GENOMIC DNA]</scope>
    <source>
        <strain evidence="3">AG-3</strain>
    </source>
</reference>
<organism evidence="2 3">
    <name type="scientific">Rhizoctonia solani AG-3 Rhs1AP</name>
    <dbReference type="NCBI Taxonomy" id="1086054"/>
    <lineage>
        <taxon>Eukaryota</taxon>
        <taxon>Fungi</taxon>
        <taxon>Dikarya</taxon>
        <taxon>Basidiomycota</taxon>
        <taxon>Agaricomycotina</taxon>
        <taxon>Agaricomycetes</taxon>
        <taxon>Cantharellales</taxon>
        <taxon>Ceratobasidiaceae</taxon>
        <taxon>Rhizoctonia</taxon>
    </lineage>
</organism>
<dbReference type="OrthoDB" id="26722at2759"/>
<dbReference type="InterPro" id="IPR000719">
    <property type="entry name" value="Prot_kinase_dom"/>
</dbReference>
<dbReference type="SMART" id="SM00220">
    <property type="entry name" value="S_TKc"/>
    <property type="match status" value="1"/>
</dbReference>
<dbReference type="AlphaFoldDB" id="X8IZQ8"/>
<sequence>MDESLVWSKCNHRNVHRFLGVAEYRNRFVMISPWMKRGDLRRLISRGSHSQAWLYAMCAQICAGVAYLHELGIVHGDLKSENILVSDDFILKITDFGNAVLEGVSSDSLVSTREPQFSLRWAPREMLVEKPRPTMPADIHSLGMEVTTGTEPYAGLKEFFVQDNILNGILPVCPYNPTQTWDNLLWSLLVRCWVSNPHDRPTAVVVQEEVGT</sequence>
<dbReference type="GO" id="GO:0004674">
    <property type="term" value="F:protein serine/threonine kinase activity"/>
    <property type="evidence" value="ECO:0007669"/>
    <property type="project" value="TreeGrafter"/>
</dbReference>
<dbReference type="PANTHER" id="PTHR44329">
    <property type="entry name" value="SERINE/THREONINE-PROTEIN KINASE TNNI3K-RELATED"/>
    <property type="match status" value="1"/>
</dbReference>
<comment type="caution">
    <text evidence="2">The sequence shown here is derived from an EMBL/GenBank/DDBJ whole genome shotgun (WGS) entry which is preliminary data.</text>
</comment>
<dbReference type="EMBL" id="JATN01000322">
    <property type="protein sequence ID" value="EUC55167.1"/>
    <property type="molecule type" value="Genomic_DNA"/>
</dbReference>
<keyword evidence="2" id="KW-0808">Transferase</keyword>
<dbReference type="GO" id="GO:0005524">
    <property type="term" value="F:ATP binding"/>
    <property type="evidence" value="ECO:0007669"/>
    <property type="project" value="InterPro"/>
</dbReference>
<dbReference type="Proteomes" id="UP000030108">
    <property type="component" value="Unassembled WGS sequence"/>
</dbReference>
<dbReference type="Gene3D" id="1.10.510.10">
    <property type="entry name" value="Transferase(Phosphotransferase) domain 1"/>
    <property type="match status" value="1"/>
</dbReference>